<organism evidence="2 3">
    <name type="scientific">Eumeta variegata</name>
    <name type="common">Bagworm moth</name>
    <name type="synonym">Eumeta japonica</name>
    <dbReference type="NCBI Taxonomy" id="151549"/>
    <lineage>
        <taxon>Eukaryota</taxon>
        <taxon>Metazoa</taxon>
        <taxon>Ecdysozoa</taxon>
        <taxon>Arthropoda</taxon>
        <taxon>Hexapoda</taxon>
        <taxon>Insecta</taxon>
        <taxon>Pterygota</taxon>
        <taxon>Neoptera</taxon>
        <taxon>Endopterygota</taxon>
        <taxon>Lepidoptera</taxon>
        <taxon>Glossata</taxon>
        <taxon>Ditrysia</taxon>
        <taxon>Tineoidea</taxon>
        <taxon>Psychidae</taxon>
        <taxon>Oiketicinae</taxon>
        <taxon>Eumeta</taxon>
    </lineage>
</organism>
<name>A0A4C2A710_EUMVA</name>
<feature type="region of interest" description="Disordered" evidence="1">
    <location>
        <begin position="43"/>
        <end position="64"/>
    </location>
</feature>
<dbReference type="AlphaFoldDB" id="A0A4C2A710"/>
<feature type="compositionally biased region" description="Basic and acidic residues" evidence="1">
    <location>
        <begin position="43"/>
        <end position="55"/>
    </location>
</feature>
<keyword evidence="3" id="KW-1185">Reference proteome</keyword>
<dbReference type="OrthoDB" id="10022108at2759"/>
<dbReference type="Proteomes" id="UP000299102">
    <property type="component" value="Unassembled WGS sequence"/>
</dbReference>
<dbReference type="EMBL" id="BGZK01002785">
    <property type="protein sequence ID" value="GBP96456.1"/>
    <property type="molecule type" value="Genomic_DNA"/>
</dbReference>
<accession>A0A4C2A710</accession>
<evidence type="ECO:0000313" key="2">
    <source>
        <dbReference type="EMBL" id="GBP96456.1"/>
    </source>
</evidence>
<reference evidence="2 3" key="1">
    <citation type="journal article" date="2019" name="Commun. Biol.">
        <title>The bagworm genome reveals a unique fibroin gene that provides high tensile strength.</title>
        <authorList>
            <person name="Kono N."/>
            <person name="Nakamura H."/>
            <person name="Ohtoshi R."/>
            <person name="Tomita M."/>
            <person name="Numata K."/>
            <person name="Arakawa K."/>
        </authorList>
    </citation>
    <scope>NUCLEOTIDE SEQUENCE [LARGE SCALE GENOMIC DNA]</scope>
</reference>
<comment type="caution">
    <text evidence="2">The sequence shown here is derived from an EMBL/GenBank/DDBJ whole genome shotgun (WGS) entry which is preliminary data.</text>
</comment>
<protein>
    <submittedName>
        <fullName evidence="2">Uncharacterized protein</fullName>
    </submittedName>
</protein>
<gene>
    <name evidence="2" type="ORF">EVAR_48119_1</name>
</gene>
<evidence type="ECO:0000256" key="1">
    <source>
        <dbReference type="SAM" id="MobiDB-lite"/>
    </source>
</evidence>
<sequence>MTSNCAVSGRTGCPAPLKWLSWTMADRPVVLVNGCRATGIRAGAEHKESKSKLPEVAKPQTPGHCRSHSLFRYANHTSDQVVKAIRDVVDAREVGVGVDRVRKAGNQKVVLSCAPQEAIKRTEVRIKIRSKDLQVSNLSKPP</sequence>
<proteinExistence type="predicted"/>
<evidence type="ECO:0000313" key="3">
    <source>
        <dbReference type="Proteomes" id="UP000299102"/>
    </source>
</evidence>